<name>A0A0A9DH24_ARUDO</name>
<reference evidence="1" key="1">
    <citation type="submission" date="2014-09" db="EMBL/GenBank/DDBJ databases">
        <authorList>
            <person name="Magalhaes I.L.F."/>
            <person name="Oliveira U."/>
            <person name="Santos F.R."/>
            <person name="Vidigal T.H.D.A."/>
            <person name="Brescovit A.D."/>
            <person name="Santos A.J."/>
        </authorList>
    </citation>
    <scope>NUCLEOTIDE SEQUENCE</scope>
    <source>
        <tissue evidence="1">Shoot tissue taken approximately 20 cm above the soil surface</tissue>
    </source>
</reference>
<organism evidence="1">
    <name type="scientific">Arundo donax</name>
    <name type="common">Giant reed</name>
    <name type="synonym">Donax arundinaceus</name>
    <dbReference type="NCBI Taxonomy" id="35708"/>
    <lineage>
        <taxon>Eukaryota</taxon>
        <taxon>Viridiplantae</taxon>
        <taxon>Streptophyta</taxon>
        <taxon>Embryophyta</taxon>
        <taxon>Tracheophyta</taxon>
        <taxon>Spermatophyta</taxon>
        <taxon>Magnoliopsida</taxon>
        <taxon>Liliopsida</taxon>
        <taxon>Poales</taxon>
        <taxon>Poaceae</taxon>
        <taxon>PACMAD clade</taxon>
        <taxon>Arundinoideae</taxon>
        <taxon>Arundineae</taxon>
        <taxon>Arundo</taxon>
    </lineage>
</organism>
<reference evidence="1" key="2">
    <citation type="journal article" date="2015" name="Data Brief">
        <title>Shoot transcriptome of the giant reed, Arundo donax.</title>
        <authorList>
            <person name="Barrero R.A."/>
            <person name="Guerrero F.D."/>
            <person name="Moolhuijzen P."/>
            <person name="Goolsby J.A."/>
            <person name="Tidwell J."/>
            <person name="Bellgard S.E."/>
            <person name="Bellgard M.I."/>
        </authorList>
    </citation>
    <scope>NUCLEOTIDE SEQUENCE</scope>
    <source>
        <tissue evidence="1">Shoot tissue taken approximately 20 cm above the soil surface</tissue>
    </source>
</reference>
<evidence type="ECO:0000313" key="1">
    <source>
        <dbReference type="EMBL" id="JAD87091.1"/>
    </source>
</evidence>
<protein>
    <submittedName>
        <fullName evidence="1">Uncharacterized protein</fullName>
    </submittedName>
</protein>
<sequence length="77" mass="7759">MPTKFEMNWCSSTLVTAVSSPSVPEAGTPSRGSCSILIPNGSKISSTFSSGTVTAAVEDSPTAELAAATKAILCCCT</sequence>
<proteinExistence type="predicted"/>
<dbReference type="AlphaFoldDB" id="A0A0A9DH24"/>
<accession>A0A0A9DH24</accession>
<dbReference type="EMBL" id="GBRH01210804">
    <property type="protein sequence ID" value="JAD87091.1"/>
    <property type="molecule type" value="Transcribed_RNA"/>
</dbReference>